<evidence type="ECO:0000256" key="8">
    <source>
        <dbReference type="RuleBase" id="RU003544"/>
    </source>
</evidence>
<dbReference type="PANTHER" id="PTHR38761:SF1">
    <property type="entry name" value="GLUTAMATE--CYSTEINE LIGASE"/>
    <property type="match status" value="1"/>
</dbReference>
<evidence type="ECO:0000256" key="3">
    <source>
        <dbReference type="ARBA" id="ARBA00022598"/>
    </source>
</evidence>
<dbReference type="GO" id="GO:0004357">
    <property type="term" value="F:glutamate-cysteine ligase activity"/>
    <property type="evidence" value="ECO:0007669"/>
    <property type="project" value="UniProtKB-EC"/>
</dbReference>
<dbReference type="InterPro" id="IPR006334">
    <property type="entry name" value="Glut_cys_ligase"/>
</dbReference>
<protein>
    <recommendedName>
        <fullName evidence="2 9">Glutamate--cysteine ligase</fullName>
        <ecNumber evidence="2 9">6.3.2.2</ecNumber>
    </recommendedName>
</protein>
<evidence type="ECO:0000256" key="7">
    <source>
        <dbReference type="ARBA" id="ARBA00048819"/>
    </source>
</evidence>
<dbReference type="GO" id="GO:0005829">
    <property type="term" value="C:cytosol"/>
    <property type="evidence" value="ECO:0007669"/>
    <property type="project" value="TreeGrafter"/>
</dbReference>
<dbReference type="STRING" id="1423745.GCA_001311215_00059"/>
<keyword evidence="5" id="KW-0547">Nucleotide-binding</keyword>
<evidence type="ECO:0000256" key="5">
    <source>
        <dbReference type="ARBA" id="ARBA00022741"/>
    </source>
</evidence>
<dbReference type="SUPFAM" id="SSF55931">
    <property type="entry name" value="Glutamine synthetase/guanido kinase"/>
    <property type="match status" value="1"/>
</dbReference>
<name>A0A0R2CKS0_9LACO</name>
<dbReference type="Gene3D" id="3.30.590.20">
    <property type="match status" value="1"/>
</dbReference>
<accession>A0A0R2CKS0</accession>
<evidence type="ECO:0000256" key="9">
    <source>
        <dbReference type="RuleBase" id="RU004391"/>
    </source>
</evidence>
<dbReference type="Pfam" id="PF04262">
    <property type="entry name" value="Glu_cys_ligase"/>
    <property type="match status" value="1"/>
</dbReference>
<evidence type="ECO:0000256" key="1">
    <source>
        <dbReference type="ARBA" id="ARBA00005006"/>
    </source>
</evidence>
<dbReference type="PANTHER" id="PTHR38761">
    <property type="entry name" value="GLUTAMATE--CYSTEINE LIGASE"/>
    <property type="match status" value="1"/>
</dbReference>
<evidence type="ECO:0000259" key="10">
    <source>
        <dbReference type="Pfam" id="PF04262"/>
    </source>
</evidence>
<dbReference type="PATRIC" id="fig|1423745.4.peg.689"/>
<comment type="similarity">
    <text evidence="8">Belongs to the glutamate--cysteine ligase type 1 family.</text>
</comment>
<sequence>MMGLGMMQRQRGTSSSNPNWFAGKFGLEVEAQRYDLKQQRLSRYPHPTNLGDRRTQPYFQSDFTESMEELVTTPQPSTKAALSQLHTLQSLLQQSLRSDEIMWPLSMPPAVTDRDLELVKSSAKRRPWYADYLNYLLEKYGSLQQIIAGVHINYSPTAAIISAFQQQGSYADRQAAQTALLFSLAQQLVGYRWLITYLFGATPVSENANRQFPSKIIQQFPVRSLRSSSYGYANRSEVQISYASPTIFFRDLQAAVATQKLASVSEFYGPVRLKGGDSLTKLQATGPQYVEFRLFDDDPFSNNGISAEALNLVHLLIVDALVNRPVWTAADLQAAMQANESVALAHPETPLAPELYQQALQLEHRLSGLITRAPVVLRSSLAASQKFLAQTIAHPNQTRAGQLLPFLRGQSLTHYAQVRGCQIKTSYANQTADQAMPEIPTKFHGMYLQALQLGFPVMVTVDQHLKVTINGRQHYFTKPVNLTNWAEVN</sequence>
<evidence type="ECO:0000256" key="2">
    <source>
        <dbReference type="ARBA" id="ARBA00012220"/>
    </source>
</evidence>
<dbReference type="EMBL" id="AYZI01000003">
    <property type="protein sequence ID" value="KRM91824.1"/>
    <property type="molecule type" value="Genomic_DNA"/>
</dbReference>
<gene>
    <name evidence="11" type="ORF">FC87_GL000649</name>
</gene>
<comment type="pathway">
    <text evidence="1 9">Sulfur metabolism; glutathione biosynthesis; glutathione from L-cysteine and L-glutamate: step 1/2.</text>
</comment>
<keyword evidence="3 8" id="KW-0436">Ligase</keyword>
<comment type="caution">
    <text evidence="11">The sequence shown here is derived from an EMBL/GenBank/DDBJ whole genome shotgun (WGS) entry which is preliminary data.</text>
</comment>
<dbReference type="UniPathway" id="UPA00142">
    <property type="reaction ID" value="UER00209"/>
</dbReference>
<dbReference type="Proteomes" id="UP000051586">
    <property type="component" value="Unassembled WGS sequence"/>
</dbReference>
<evidence type="ECO:0000313" key="11">
    <source>
        <dbReference type="EMBL" id="KRM91824.1"/>
    </source>
</evidence>
<dbReference type="GO" id="GO:0046872">
    <property type="term" value="F:metal ion binding"/>
    <property type="evidence" value="ECO:0007669"/>
    <property type="project" value="TreeGrafter"/>
</dbReference>
<evidence type="ECO:0000313" key="12">
    <source>
        <dbReference type="Proteomes" id="UP000051586"/>
    </source>
</evidence>
<comment type="catalytic activity">
    <reaction evidence="7 9">
        <text>L-cysteine + L-glutamate + ATP = gamma-L-glutamyl-L-cysteine + ADP + phosphate + H(+)</text>
        <dbReference type="Rhea" id="RHEA:13285"/>
        <dbReference type="ChEBI" id="CHEBI:15378"/>
        <dbReference type="ChEBI" id="CHEBI:29985"/>
        <dbReference type="ChEBI" id="CHEBI:30616"/>
        <dbReference type="ChEBI" id="CHEBI:35235"/>
        <dbReference type="ChEBI" id="CHEBI:43474"/>
        <dbReference type="ChEBI" id="CHEBI:58173"/>
        <dbReference type="ChEBI" id="CHEBI:456216"/>
        <dbReference type="EC" id="6.3.2.2"/>
    </reaction>
</comment>
<evidence type="ECO:0000256" key="6">
    <source>
        <dbReference type="ARBA" id="ARBA00022840"/>
    </source>
</evidence>
<dbReference type="GO" id="GO:0005524">
    <property type="term" value="F:ATP binding"/>
    <property type="evidence" value="ECO:0007669"/>
    <property type="project" value="UniProtKB-KW"/>
</dbReference>
<dbReference type="AlphaFoldDB" id="A0A0R2CKS0"/>
<feature type="domain" description="Glutamate--cysteine ligase" evidence="10">
    <location>
        <begin position="22"/>
        <end position="339"/>
    </location>
</feature>
<organism evidence="11 12">
    <name type="scientific">Fructilactobacillus florum DSM 22689 = JCM 16035</name>
    <dbReference type="NCBI Taxonomy" id="1423745"/>
    <lineage>
        <taxon>Bacteria</taxon>
        <taxon>Bacillati</taxon>
        <taxon>Bacillota</taxon>
        <taxon>Bacilli</taxon>
        <taxon>Lactobacillales</taxon>
        <taxon>Lactobacillaceae</taxon>
        <taxon>Fructilactobacillus</taxon>
    </lineage>
</organism>
<dbReference type="InterPro" id="IPR014746">
    <property type="entry name" value="Gln_synth/guanido_kin_cat_dom"/>
</dbReference>
<dbReference type="InterPro" id="IPR007370">
    <property type="entry name" value="Glu_cys_ligase"/>
</dbReference>
<proteinExistence type="inferred from homology"/>
<keyword evidence="6" id="KW-0067">ATP-binding</keyword>
<keyword evidence="4 8" id="KW-0317">Glutathione biosynthesis</keyword>
<dbReference type="EC" id="6.3.2.2" evidence="2 9"/>
<dbReference type="GO" id="GO:0006750">
    <property type="term" value="P:glutathione biosynthetic process"/>
    <property type="evidence" value="ECO:0007669"/>
    <property type="project" value="UniProtKB-UniPathway"/>
</dbReference>
<evidence type="ECO:0000256" key="4">
    <source>
        <dbReference type="ARBA" id="ARBA00022684"/>
    </source>
</evidence>
<reference evidence="11 12" key="1">
    <citation type="journal article" date="2015" name="Genome Announc.">
        <title>Expanding the biotechnology potential of lactobacilli through comparative genomics of 213 strains and associated genera.</title>
        <authorList>
            <person name="Sun Z."/>
            <person name="Harris H.M."/>
            <person name="McCann A."/>
            <person name="Guo C."/>
            <person name="Argimon S."/>
            <person name="Zhang W."/>
            <person name="Yang X."/>
            <person name="Jeffery I.B."/>
            <person name="Cooney J.C."/>
            <person name="Kagawa T.F."/>
            <person name="Liu W."/>
            <person name="Song Y."/>
            <person name="Salvetti E."/>
            <person name="Wrobel A."/>
            <person name="Rasinkangas P."/>
            <person name="Parkhill J."/>
            <person name="Rea M.C."/>
            <person name="O'Sullivan O."/>
            <person name="Ritari J."/>
            <person name="Douillard F.P."/>
            <person name="Paul Ross R."/>
            <person name="Yang R."/>
            <person name="Briner A.E."/>
            <person name="Felis G.E."/>
            <person name="de Vos W.M."/>
            <person name="Barrangou R."/>
            <person name="Klaenhammer T.R."/>
            <person name="Caufield P.W."/>
            <person name="Cui Y."/>
            <person name="Zhang H."/>
            <person name="O'Toole P.W."/>
        </authorList>
    </citation>
    <scope>NUCLEOTIDE SEQUENCE [LARGE SCALE GENOMIC DNA]</scope>
    <source>
        <strain evidence="11 12">DSM 22689</strain>
    </source>
</reference>